<accession>K2MX28</accession>
<dbReference type="PANTHER" id="PTHR24178:SF9">
    <property type="entry name" value="ANK_REP_REGION DOMAIN-CONTAINING PROTEIN"/>
    <property type="match status" value="1"/>
</dbReference>
<feature type="chain" id="PRO_5003861630" evidence="5">
    <location>
        <begin position="23"/>
        <end position="560"/>
    </location>
</feature>
<name>K2MX28_9HYPH</name>
<comment type="caution">
    <text evidence="6">The sequence shown here is derived from an EMBL/GenBank/DDBJ whole genome shotgun (WGS) entry which is preliminary data.</text>
</comment>
<dbReference type="PROSITE" id="PS50297">
    <property type="entry name" value="ANK_REP_REGION"/>
    <property type="match status" value="1"/>
</dbReference>
<evidence type="ECO:0000256" key="4">
    <source>
        <dbReference type="SAM" id="MobiDB-lite"/>
    </source>
</evidence>
<keyword evidence="7" id="KW-1185">Reference proteome</keyword>
<proteinExistence type="predicted"/>
<dbReference type="Pfam" id="PF13637">
    <property type="entry name" value="Ank_4"/>
    <property type="match status" value="1"/>
</dbReference>
<dbReference type="STRING" id="721133.SAMN05216176_1079"/>
<dbReference type="InterPro" id="IPR036770">
    <property type="entry name" value="Ankyrin_rpt-contain_sf"/>
</dbReference>
<evidence type="ECO:0000256" key="1">
    <source>
        <dbReference type="ARBA" id="ARBA00022737"/>
    </source>
</evidence>
<dbReference type="SUPFAM" id="SSF48403">
    <property type="entry name" value="Ankyrin repeat"/>
    <property type="match status" value="1"/>
</dbReference>
<keyword evidence="2 3" id="KW-0040">ANK repeat</keyword>
<dbReference type="SMART" id="SM00248">
    <property type="entry name" value="ANK"/>
    <property type="match status" value="4"/>
</dbReference>
<feature type="repeat" description="ANK" evidence="3">
    <location>
        <begin position="191"/>
        <end position="216"/>
    </location>
</feature>
<evidence type="ECO:0000256" key="2">
    <source>
        <dbReference type="ARBA" id="ARBA00023043"/>
    </source>
</evidence>
<organism evidence="6 7">
    <name type="scientific">Nitratireductor indicus C115</name>
    <dbReference type="NCBI Taxonomy" id="1231190"/>
    <lineage>
        <taxon>Bacteria</taxon>
        <taxon>Pseudomonadati</taxon>
        <taxon>Pseudomonadota</taxon>
        <taxon>Alphaproteobacteria</taxon>
        <taxon>Hyphomicrobiales</taxon>
        <taxon>Phyllobacteriaceae</taxon>
        <taxon>Nitratireductor</taxon>
    </lineage>
</organism>
<dbReference type="eggNOG" id="COG0666">
    <property type="taxonomic scope" value="Bacteria"/>
</dbReference>
<gene>
    <name evidence="6" type="ORF">NA8A_23949</name>
</gene>
<dbReference type="InterPro" id="IPR002110">
    <property type="entry name" value="Ankyrin_rpt"/>
</dbReference>
<keyword evidence="1" id="KW-0677">Repeat</keyword>
<dbReference type="AlphaFoldDB" id="K2MX28"/>
<dbReference type="PANTHER" id="PTHR24178">
    <property type="entry name" value="MOLTING PROTEIN MLT-4"/>
    <property type="match status" value="1"/>
</dbReference>
<reference evidence="6 7" key="1">
    <citation type="journal article" date="2012" name="J. Bacteriol.">
        <title>Genome Sequence of Nitratireductor indicus Type Strain C115.</title>
        <authorList>
            <person name="Lai Q."/>
            <person name="Li G."/>
            <person name="Yu Z."/>
            <person name="Shao Z."/>
        </authorList>
    </citation>
    <scope>NUCLEOTIDE SEQUENCE [LARGE SCALE GENOMIC DNA]</scope>
    <source>
        <strain evidence="6 7">C115</strain>
    </source>
</reference>
<evidence type="ECO:0000256" key="3">
    <source>
        <dbReference type="PROSITE-ProRule" id="PRU00023"/>
    </source>
</evidence>
<evidence type="ECO:0000313" key="6">
    <source>
        <dbReference type="EMBL" id="EKF39823.1"/>
    </source>
</evidence>
<dbReference type="Gene3D" id="1.25.40.20">
    <property type="entry name" value="Ankyrin repeat-containing domain"/>
    <property type="match status" value="2"/>
</dbReference>
<dbReference type="Proteomes" id="UP000007374">
    <property type="component" value="Unassembled WGS sequence"/>
</dbReference>
<dbReference type="RefSeq" id="WP_009453033.1">
    <property type="nucleotide sequence ID" value="NZ_AMSI01000042.1"/>
</dbReference>
<feature type="region of interest" description="Disordered" evidence="4">
    <location>
        <begin position="540"/>
        <end position="560"/>
    </location>
</feature>
<protein>
    <submittedName>
        <fullName evidence="6">Ankyrin</fullName>
    </submittedName>
</protein>
<keyword evidence="5" id="KW-0732">Signal</keyword>
<dbReference type="PATRIC" id="fig|1231190.3.peg.4927"/>
<evidence type="ECO:0000313" key="7">
    <source>
        <dbReference type="Proteomes" id="UP000007374"/>
    </source>
</evidence>
<feature type="signal peptide" evidence="5">
    <location>
        <begin position="1"/>
        <end position="22"/>
    </location>
</feature>
<evidence type="ECO:0000256" key="5">
    <source>
        <dbReference type="SAM" id="SignalP"/>
    </source>
</evidence>
<sequence>MTRFARPLIVALVLINAAPAIAQVEAIRPESKACIAVSTDQLEDLDEAVAEGMKLPSVTCDGRSLASIAAVRASPDVLEYLAFRRVDLEGADTQGYTPIMRALQAARVDNALKLRNLGVSLEGVTDDGYTVRVLAETVGLEGFGPEPPGMDKLFTREAASEILLSAAEAGNVEVAKMALANDADVSATAPNGWSAVMIAALAGRVDIVTLLVERGALGPSDEPLRTVGEAVDAVVAALVGKGNGDMAAVDAILEMIAAHKELDAKADLYRVIAARQGYEPDFIKRHFRESDLLPPEIDLPLGSSNDSESWARLQRVLEAKGLYEGAPDGIPGEGTLSALHGYFAPMEETLLRRSITAMRRAQALYDTTGRPFGRGYGKLTLQGAEWLGQFWKMSGGLRPNGYVGRLLEVGTTDVAFGYVVMGPETSGSFLYMGFQKSYPDSGELHRELQVRMMGGVFEIERQLDQTIVRFVEDGGREIKRIDWVQNNVPLPLEPLPGLDLTVQPPPNNNTGARFENARSVIIDASEFEPETISREVDDTRGMVGSQPQSTMEQLEDALVK</sequence>
<dbReference type="PROSITE" id="PS50088">
    <property type="entry name" value="ANK_REPEAT"/>
    <property type="match status" value="1"/>
</dbReference>
<dbReference type="EMBL" id="AMSI01000042">
    <property type="protein sequence ID" value="EKF39823.1"/>
    <property type="molecule type" value="Genomic_DNA"/>
</dbReference>